<reference evidence="1" key="1">
    <citation type="submission" date="2022-08" db="EMBL/GenBank/DDBJ databases">
        <title>Genome Sequence of Fusarium decemcellulare.</title>
        <authorList>
            <person name="Buettner E."/>
        </authorList>
    </citation>
    <scope>NUCLEOTIDE SEQUENCE</scope>
    <source>
        <strain evidence="1">Babe19</strain>
    </source>
</reference>
<dbReference type="EMBL" id="JANRMS010000596">
    <property type="protein sequence ID" value="KAJ3537157.1"/>
    <property type="molecule type" value="Genomic_DNA"/>
</dbReference>
<accession>A0ACC1SDD7</accession>
<sequence>MRMATWIWEERQSRLTFFDNFASPSYSETAAAWDLCNLYEHQSPLALPSSTHDVSTVGSGEIVLSHGTLSPKDEKHHEDSDEAWRLDYNELLHCLEPYVVPGQERFLMDHYRNRVVNIFCVIDNAKSPWKTIHLPRVLQCVGELSFGGSTTKIRNALRNALLSISAFFLSNDHKTASREEEAKRWGTIASRHRCDAIGLLKQAVETDLYGEERPKYKEFLATMLSMITINVMSGDTDTCSVHLDGAEQLITHMSIRKLKFSRKPRLCIGYTCIYGAMGPQPGSLLQHLFLESQESPSSTMPMDTNCIQVQDPAAEMVAYECIYGIPQSLLLLLKDAIEVIDMVDHERAKTGSMDISEPLASLCDKLENEIMDWPLEERLEWCQEANSGISATIIHHQTRAFHNALIIYFSQNVRMLGYRYLRQYVQTILDSIEAIEKIKAETKILAAPLFWPSFIGASEAFEASHQERFKKWYNDVSVYGIEAVRTGIQVLHEVWKQGPATNRRLMSSWRSIVEKTGDSLMLT</sequence>
<keyword evidence="2" id="KW-1185">Reference proteome</keyword>
<evidence type="ECO:0000313" key="2">
    <source>
        <dbReference type="Proteomes" id="UP001148629"/>
    </source>
</evidence>
<protein>
    <submittedName>
        <fullName evidence="1">Uncharacterized protein</fullName>
    </submittedName>
</protein>
<proteinExistence type="predicted"/>
<organism evidence="1 2">
    <name type="scientific">Fusarium decemcellulare</name>
    <dbReference type="NCBI Taxonomy" id="57161"/>
    <lineage>
        <taxon>Eukaryota</taxon>
        <taxon>Fungi</taxon>
        <taxon>Dikarya</taxon>
        <taxon>Ascomycota</taxon>
        <taxon>Pezizomycotina</taxon>
        <taxon>Sordariomycetes</taxon>
        <taxon>Hypocreomycetidae</taxon>
        <taxon>Hypocreales</taxon>
        <taxon>Nectriaceae</taxon>
        <taxon>Fusarium</taxon>
        <taxon>Fusarium decemcellulare species complex</taxon>
    </lineage>
</organism>
<dbReference type="Proteomes" id="UP001148629">
    <property type="component" value="Unassembled WGS sequence"/>
</dbReference>
<comment type="caution">
    <text evidence="1">The sequence shown here is derived from an EMBL/GenBank/DDBJ whole genome shotgun (WGS) entry which is preliminary data.</text>
</comment>
<gene>
    <name evidence="1" type="ORF">NM208_g6435</name>
</gene>
<evidence type="ECO:0000313" key="1">
    <source>
        <dbReference type="EMBL" id="KAJ3537157.1"/>
    </source>
</evidence>
<name>A0ACC1SDD7_9HYPO</name>